<feature type="non-terminal residue" evidence="1">
    <location>
        <position position="1"/>
    </location>
</feature>
<dbReference type="EMBL" id="JARIHO010000106">
    <property type="protein sequence ID" value="KAJ7303427.1"/>
    <property type="molecule type" value="Genomic_DNA"/>
</dbReference>
<organism evidence="1 2">
    <name type="scientific">Mycena albidolilacea</name>
    <dbReference type="NCBI Taxonomy" id="1033008"/>
    <lineage>
        <taxon>Eukaryota</taxon>
        <taxon>Fungi</taxon>
        <taxon>Dikarya</taxon>
        <taxon>Basidiomycota</taxon>
        <taxon>Agaricomycotina</taxon>
        <taxon>Agaricomycetes</taxon>
        <taxon>Agaricomycetidae</taxon>
        <taxon>Agaricales</taxon>
        <taxon>Marasmiineae</taxon>
        <taxon>Mycenaceae</taxon>
        <taxon>Mycena</taxon>
    </lineage>
</organism>
<gene>
    <name evidence="1" type="ORF">DFH08DRAFT_722225</name>
</gene>
<evidence type="ECO:0000313" key="1">
    <source>
        <dbReference type="EMBL" id="KAJ7303427.1"/>
    </source>
</evidence>
<sequence>EAATRLASFHITEKHPGVKRLPIHLPGRQHGQMARKDGSQSDATLLVRYLARPRHPELDNMSYIEFGEKCRLEKHRLDEDMHPLQVLEDEYPGRPRMRIRFYQPEHVGVCRIQMVYPRHGDVFYLRALLLHQSARDWVGLRAVNGIVYGTYQEAARALGLFDNRDEGVMTFEELLEFGALPSQLRWIFAVLAVEGSPILMIWETHENALGADIRDRLLRTSAAPNPNMIRNELLLALQVLLRGLGKSLSEIGLPEPAEPQQEVDEERLRWNGDPTNLCAFKDGLTLEQVIPFNYRSNCG</sequence>
<accession>A0AAD6Z1B3</accession>
<evidence type="ECO:0000313" key="2">
    <source>
        <dbReference type="Proteomes" id="UP001218218"/>
    </source>
</evidence>
<protein>
    <submittedName>
        <fullName evidence="1">Uncharacterized protein</fullName>
    </submittedName>
</protein>
<reference evidence="1" key="1">
    <citation type="submission" date="2023-03" db="EMBL/GenBank/DDBJ databases">
        <title>Massive genome expansion in bonnet fungi (Mycena s.s.) driven by repeated elements and novel gene families across ecological guilds.</title>
        <authorList>
            <consortium name="Lawrence Berkeley National Laboratory"/>
            <person name="Harder C.B."/>
            <person name="Miyauchi S."/>
            <person name="Viragh M."/>
            <person name="Kuo A."/>
            <person name="Thoen E."/>
            <person name="Andreopoulos B."/>
            <person name="Lu D."/>
            <person name="Skrede I."/>
            <person name="Drula E."/>
            <person name="Henrissat B."/>
            <person name="Morin E."/>
            <person name="Kohler A."/>
            <person name="Barry K."/>
            <person name="LaButti K."/>
            <person name="Morin E."/>
            <person name="Salamov A."/>
            <person name="Lipzen A."/>
            <person name="Mereny Z."/>
            <person name="Hegedus B."/>
            <person name="Baldrian P."/>
            <person name="Stursova M."/>
            <person name="Weitz H."/>
            <person name="Taylor A."/>
            <person name="Grigoriev I.V."/>
            <person name="Nagy L.G."/>
            <person name="Martin F."/>
            <person name="Kauserud H."/>
        </authorList>
    </citation>
    <scope>NUCLEOTIDE SEQUENCE</scope>
    <source>
        <strain evidence="1">CBHHK002</strain>
    </source>
</reference>
<proteinExistence type="predicted"/>
<dbReference type="AlphaFoldDB" id="A0AAD6Z1B3"/>
<comment type="caution">
    <text evidence="1">The sequence shown here is derived from an EMBL/GenBank/DDBJ whole genome shotgun (WGS) entry which is preliminary data.</text>
</comment>
<dbReference type="Proteomes" id="UP001218218">
    <property type="component" value="Unassembled WGS sequence"/>
</dbReference>
<name>A0AAD6Z1B3_9AGAR</name>
<keyword evidence="2" id="KW-1185">Reference proteome</keyword>